<name>A0A7H4PM39_9ENTR</name>
<reference evidence="1 2" key="1">
    <citation type="submission" date="2018-06" db="EMBL/GenBank/DDBJ databases">
        <authorList>
            <consortium name="Pathogen Informatics"/>
            <person name="Doyle S."/>
        </authorList>
    </citation>
    <scope>NUCLEOTIDE SEQUENCE [LARGE SCALE GENOMIC DNA]</scope>
    <source>
        <strain evidence="1 2">NCTC11685</strain>
    </source>
</reference>
<protein>
    <submittedName>
        <fullName evidence="1">Transporter</fullName>
    </submittedName>
</protein>
<sequence length="123" mass="13218">MSSIFLLLLTVVFMLLEVPQLPAKLQQLMSRPVEGMGAIQRALDSVSHYLVLKTAHQPGDRPGGLGNAGAAGRPLCFYVGTAGLCAQLHSQHWFGARGDPADPAGAGVLAVCTKHWWSWQAIW</sequence>
<accession>A0A7H4PM39</accession>
<dbReference type="EMBL" id="UGMS01000003">
    <property type="protein sequence ID" value="STW79462.1"/>
    <property type="molecule type" value="Genomic_DNA"/>
</dbReference>
<evidence type="ECO:0000313" key="1">
    <source>
        <dbReference type="EMBL" id="STW79462.1"/>
    </source>
</evidence>
<evidence type="ECO:0000313" key="2">
    <source>
        <dbReference type="Proteomes" id="UP000254863"/>
    </source>
</evidence>
<proteinExistence type="predicted"/>
<comment type="caution">
    <text evidence="1">The sequence shown here is derived from an EMBL/GenBank/DDBJ whole genome shotgun (WGS) entry which is preliminary data.</text>
</comment>
<gene>
    <name evidence="1" type="primary">tqsA_2</name>
    <name evidence="1" type="ORF">NCTC11685_06793</name>
</gene>
<dbReference type="AlphaFoldDB" id="A0A7H4PM39"/>
<organism evidence="1 2">
    <name type="scientific">Klebsiella michiganensis</name>
    <dbReference type="NCBI Taxonomy" id="1134687"/>
    <lineage>
        <taxon>Bacteria</taxon>
        <taxon>Pseudomonadati</taxon>
        <taxon>Pseudomonadota</taxon>
        <taxon>Gammaproteobacteria</taxon>
        <taxon>Enterobacterales</taxon>
        <taxon>Enterobacteriaceae</taxon>
        <taxon>Klebsiella/Raoultella group</taxon>
        <taxon>Klebsiella</taxon>
    </lineage>
</organism>
<dbReference type="Proteomes" id="UP000254863">
    <property type="component" value="Unassembled WGS sequence"/>
</dbReference>